<evidence type="ECO:0000313" key="5">
    <source>
        <dbReference type="Proteomes" id="UP000447574"/>
    </source>
</evidence>
<reference evidence="5 6" key="1">
    <citation type="submission" date="2019-10" db="EMBL/GenBank/DDBJ databases">
        <title>Evaluation of single-gene subtyping targets for Pseudomonas.</title>
        <authorList>
            <person name="Reichler S.J."/>
            <person name="Orsi R.H."/>
            <person name="Wiedmann M."/>
            <person name="Martin N.H."/>
            <person name="Murphy S.I."/>
        </authorList>
    </citation>
    <scope>NUCLEOTIDE SEQUENCE [LARGE SCALE GENOMIC DNA]</scope>
    <source>
        <strain evidence="4 6">FSL R10-2107</strain>
        <strain evidence="2 5">FSL R10-2932</strain>
        <strain evidence="3 7">FSL R10-3254</strain>
    </source>
</reference>
<evidence type="ECO:0000313" key="6">
    <source>
        <dbReference type="Proteomes" id="UP000470186"/>
    </source>
</evidence>
<gene>
    <name evidence="4" type="ORF">GHO30_26300</name>
    <name evidence="2" type="ORF">GHO37_02820</name>
    <name evidence="3" type="ORF">GHO39_11030</name>
</gene>
<dbReference type="AlphaFoldDB" id="A0A7X1YDM3"/>
<protein>
    <submittedName>
        <fullName evidence="4">Uncharacterized protein</fullName>
    </submittedName>
</protein>
<dbReference type="EMBL" id="WIWI01000025">
    <property type="protein sequence ID" value="MQT89665.1"/>
    <property type="molecule type" value="Genomic_DNA"/>
</dbReference>
<evidence type="ECO:0000256" key="1">
    <source>
        <dbReference type="SAM" id="MobiDB-lite"/>
    </source>
</evidence>
<evidence type="ECO:0000313" key="4">
    <source>
        <dbReference type="EMBL" id="MQU34842.1"/>
    </source>
</evidence>
<dbReference type="EMBL" id="WIVX01000225">
    <property type="protein sequence ID" value="MQU34842.1"/>
    <property type="molecule type" value="Genomic_DNA"/>
</dbReference>
<organism evidence="4 6">
    <name type="scientific">Pseudomonas helleri</name>
    <dbReference type="NCBI Taxonomy" id="1608996"/>
    <lineage>
        <taxon>Bacteria</taxon>
        <taxon>Pseudomonadati</taxon>
        <taxon>Pseudomonadota</taxon>
        <taxon>Gammaproteobacteria</taxon>
        <taxon>Pseudomonadales</taxon>
        <taxon>Pseudomonadaceae</taxon>
        <taxon>Pseudomonas</taxon>
    </lineage>
</organism>
<comment type="caution">
    <text evidence="4">The sequence shown here is derived from an EMBL/GenBank/DDBJ whole genome shotgun (WGS) entry which is preliminary data.</text>
</comment>
<feature type="region of interest" description="Disordered" evidence="1">
    <location>
        <begin position="1"/>
        <end position="29"/>
    </location>
</feature>
<dbReference type="EMBL" id="WIWF01000007">
    <property type="protein sequence ID" value="MQT73246.1"/>
    <property type="molecule type" value="Genomic_DNA"/>
</dbReference>
<proteinExistence type="predicted"/>
<name>A0A7X1YDM3_9PSED</name>
<accession>A0A7X1YDM3</accession>
<evidence type="ECO:0000313" key="3">
    <source>
        <dbReference type="EMBL" id="MQT89665.1"/>
    </source>
</evidence>
<evidence type="ECO:0000313" key="7">
    <source>
        <dbReference type="Proteomes" id="UP000489190"/>
    </source>
</evidence>
<dbReference type="Proteomes" id="UP000489190">
    <property type="component" value="Unassembled WGS sequence"/>
</dbReference>
<keyword evidence="6" id="KW-1185">Reference proteome</keyword>
<evidence type="ECO:0000313" key="2">
    <source>
        <dbReference type="EMBL" id="MQT73246.1"/>
    </source>
</evidence>
<dbReference type="Proteomes" id="UP000470186">
    <property type="component" value="Unassembled WGS sequence"/>
</dbReference>
<sequence>MEPGTGRASATTNDGTIHNAAVPWPGGELGRGRCTSLEVSRHWSHNPDHSVEAMVACWDLERQGLVASTPRTCCGARWCSPCPSGARRCWFASMAGGRRSSRSGCTPMRFWHWPGRAWR</sequence>
<dbReference type="Proteomes" id="UP000447574">
    <property type="component" value="Unassembled WGS sequence"/>
</dbReference>